<dbReference type="InterPro" id="IPR035472">
    <property type="entry name" value="RpiR-like_SIS"/>
</dbReference>
<dbReference type="Pfam" id="PF01418">
    <property type="entry name" value="HTH_6"/>
    <property type="match status" value="1"/>
</dbReference>
<dbReference type="InterPro" id="IPR001347">
    <property type="entry name" value="SIS_dom"/>
</dbReference>
<dbReference type="InterPro" id="IPR000281">
    <property type="entry name" value="HTH_RpiR"/>
</dbReference>
<dbReference type="GO" id="GO:0003677">
    <property type="term" value="F:DNA binding"/>
    <property type="evidence" value="ECO:0007669"/>
    <property type="project" value="UniProtKB-KW"/>
</dbReference>
<proteinExistence type="predicted"/>
<dbReference type="AlphaFoldDB" id="A0A1M6BUD5"/>
<name>A0A1M6BUD5_9CLOT</name>
<keyword evidence="3" id="KW-0804">Transcription</keyword>
<dbReference type="Proteomes" id="UP000184241">
    <property type="component" value="Unassembled WGS sequence"/>
</dbReference>
<evidence type="ECO:0000256" key="2">
    <source>
        <dbReference type="ARBA" id="ARBA00023125"/>
    </source>
</evidence>
<dbReference type="PROSITE" id="PS51464">
    <property type="entry name" value="SIS"/>
    <property type="match status" value="1"/>
</dbReference>
<reference evidence="6 7" key="1">
    <citation type="submission" date="2016-11" db="EMBL/GenBank/DDBJ databases">
        <authorList>
            <person name="Jaros S."/>
            <person name="Januszkiewicz K."/>
            <person name="Wedrychowicz H."/>
        </authorList>
    </citation>
    <scope>NUCLEOTIDE SEQUENCE [LARGE SCALE GENOMIC DNA]</scope>
    <source>
        <strain evidence="6 7">DSM 6191</strain>
    </source>
</reference>
<evidence type="ECO:0000313" key="7">
    <source>
        <dbReference type="Proteomes" id="UP000184241"/>
    </source>
</evidence>
<dbReference type="Gene3D" id="1.10.10.10">
    <property type="entry name" value="Winged helix-like DNA-binding domain superfamily/Winged helix DNA-binding domain"/>
    <property type="match status" value="1"/>
</dbReference>
<evidence type="ECO:0000313" key="6">
    <source>
        <dbReference type="EMBL" id="SHI52164.1"/>
    </source>
</evidence>
<dbReference type="PANTHER" id="PTHR30514:SF10">
    <property type="entry name" value="MURR_RPIR FAMILY TRANSCRIPTIONAL REGULATOR"/>
    <property type="match status" value="1"/>
</dbReference>
<feature type="domain" description="SIS" evidence="5">
    <location>
        <begin position="128"/>
        <end position="267"/>
    </location>
</feature>
<dbReference type="PANTHER" id="PTHR30514">
    <property type="entry name" value="GLUCOKINASE"/>
    <property type="match status" value="1"/>
</dbReference>
<dbReference type="GO" id="GO:0097367">
    <property type="term" value="F:carbohydrate derivative binding"/>
    <property type="evidence" value="ECO:0007669"/>
    <property type="project" value="InterPro"/>
</dbReference>
<evidence type="ECO:0000256" key="1">
    <source>
        <dbReference type="ARBA" id="ARBA00023015"/>
    </source>
</evidence>
<dbReference type="GO" id="GO:1901135">
    <property type="term" value="P:carbohydrate derivative metabolic process"/>
    <property type="evidence" value="ECO:0007669"/>
    <property type="project" value="InterPro"/>
</dbReference>
<accession>A0A1M6BUD5</accession>
<gene>
    <name evidence="6" type="ORF">SAMN02745941_03944</name>
</gene>
<feature type="domain" description="HTH rpiR-type" evidence="4">
    <location>
        <begin position="4"/>
        <end position="80"/>
    </location>
</feature>
<evidence type="ECO:0000259" key="4">
    <source>
        <dbReference type="PROSITE" id="PS51071"/>
    </source>
</evidence>
<dbReference type="InterPro" id="IPR046348">
    <property type="entry name" value="SIS_dom_sf"/>
</dbReference>
<keyword evidence="2" id="KW-0238">DNA-binding</keyword>
<dbReference type="SUPFAM" id="SSF46689">
    <property type="entry name" value="Homeodomain-like"/>
    <property type="match status" value="1"/>
</dbReference>
<keyword evidence="1" id="KW-0805">Transcription regulation</keyword>
<dbReference type="GO" id="GO:0003700">
    <property type="term" value="F:DNA-binding transcription factor activity"/>
    <property type="evidence" value="ECO:0007669"/>
    <property type="project" value="InterPro"/>
</dbReference>
<dbReference type="PROSITE" id="PS51071">
    <property type="entry name" value="HTH_RPIR"/>
    <property type="match status" value="1"/>
</dbReference>
<dbReference type="InterPro" id="IPR036388">
    <property type="entry name" value="WH-like_DNA-bd_sf"/>
</dbReference>
<dbReference type="EMBL" id="FQXU01000015">
    <property type="protein sequence ID" value="SHI52164.1"/>
    <property type="molecule type" value="Genomic_DNA"/>
</dbReference>
<dbReference type="Pfam" id="PF01380">
    <property type="entry name" value="SIS"/>
    <property type="match status" value="1"/>
</dbReference>
<evidence type="ECO:0000259" key="5">
    <source>
        <dbReference type="PROSITE" id="PS51464"/>
    </source>
</evidence>
<dbReference type="RefSeq" id="WP_073022290.1">
    <property type="nucleotide sequence ID" value="NZ_FQXU01000015.1"/>
</dbReference>
<dbReference type="SUPFAM" id="SSF53697">
    <property type="entry name" value="SIS domain"/>
    <property type="match status" value="1"/>
</dbReference>
<dbReference type="InterPro" id="IPR009057">
    <property type="entry name" value="Homeodomain-like_sf"/>
</dbReference>
<evidence type="ECO:0000256" key="3">
    <source>
        <dbReference type="ARBA" id="ARBA00023163"/>
    </source>
</evidence>
<protein>
    <submittedName>
        <fullName evidence="6">Transcriptional regulator, RpiR family</fullName>
    </submittedName>
</protein>
<organism evidence="6 7">
    <name type="scientific">Clostridium intestinale DSM 6191</name>
    <dbReference type="NCBI Taxonomy" id="1121320"/>
    <lineage>
        <taxon>Bacteria</taxon>
        <taxon>Bacillati</taxon>
        <taxon>Bacillota</taxon>
        <taxon>Clostridia</taxon>
        <taxon>Eubacteriales</taxon>
        <taxon>Clostridiaceae</taxon>
        <taxon>Clostridium</taxon>
    </lineage>
</organism>
<sequence>MNEVIYRLLFLVNSNKEKDIYYTIAWTMLNNIKKVPKLNINQLADMCYTSSATISRFIKKLEYESFSEFKEQVDLNLKYYRLKASFNPKFIQEKSSNPDELTNDFYDLVINNLKQTSENLDIRKLDKLVEYIYRYKKIAFFGMQFSQYISMEIQTMLLMLGKLVTAFVDMQEQYQYVDDMDENSLAIILTVAGRVANTELIKKIKNKKAKLVIITQNPNTQYMEEADLVLLYGNPDVKSIESLVGGRYALLSVIDMIYYRYESLYNHTK</sequence>
<dbReference type="CDD" id="cd05013">
    <property type="entry name" value="SIS_RpiR"/>
    <property type="match status" value="1"/>
</dbReference>
<dbReference type="Gene3D" id="3.40.50.10490">
    <property type="entry name" value="Glucose-6-phosphate isomerase like protein, domain 1"/>
    <property type="match status" value="1"/>
</dbReference>
<dbReference type="InterPro" id="IPR047640">
    <property type="entry name" value="RpiR-like"/>
</dbReference>